<reference evidence="4" key="1">
    <citation type="journal article" date="2019" name="Int. J. Syst. Evol. Microbiol.">
        <title>The Global Catalogue of Microorganisms (GCM) 10K type strain sequencing project: providing services to taxonomists for standard genome sequencing and annotation.</title>
        <authorList>
            <consortium name="The Broad Institute Genomics Platform"/>
            <consortium name="The Broad Institute Genome Sequencing Center for Infectious Disease"/>
            <person name="Wu L."/>
            <person name="Ma J."/>
        </authorList>
    </citation>
    <scope>NUCLEOTIDE SEQUENCE [LARGE SCALE GENOMIC DNA]</scope>
    <source>
        <strain evidence="4">CGMCC 4.7330</strain>
    </source>
</reference>
<dbReference type="Pfam" id="PF07510">
    <property type="entry name" value="GmrSD_C"/>
    <property type="match status" value="1"/>
</dbReference>
<keyword evidence="1" id="KW-0732">Signal</keyword>
<sequence>MTAPLLRLLVALTVVLAAGCSVLGPATAPAPGSPTRAELEHLLGQVRVVPERPHPGGYERGCKDGQGCVFGESWTDASDAPGGYDGCDTRNNVLAAQLTAVQFRPGTRNCVVLAGGLDDPYTGTHITFDKSDARAVQIDHVFPLAAAWDLGAAAWPQARRVRFANDVTVNLVATAGATNQAKSDGTPGEWLPPAASGHCFYAGKYLTVAADYDLPLTAADSAALRGIAARCP</sequence>
<gene>
    <name evidence="3" type="ORF">ACFO0B_22460</name>
</gene>
<dbReference type="PANTHER" id="PTHR24094">
    <property type="entry name" value="SECRETED PROTEIN"/>
    <property type="match status" value="1"/>
</dbReference>
<dbReference type="Proteomes" id="UP001595696">
    <property type="component" value="Unassembled WGS sequence"/>
</dbReference>
<name>A0ABV8DYP2_9NOCA</name>
<evidence type="ECO:0000256" key="1">
    <source>
        <dbReference type="SAM" id="SignalP"/>
    </source>
</evidence>
<evidence type="ECO:0000313" key="4">
    <source>
        <dbReference type="Proteomes" id="UP001595696"/>
    </source>
</evidence>
<keyword evidence="4" id="KW-1185">Reference proteome</keyword>
<dbReference type="GO" id="GO:0004519">
    <property type="term" value="F:endonuclease activity"/>
    <property type="evidence" value="ECO:0007669"/>
    <property type="project" value="UniProtKB-KW"/>
</dbReference>
<keyword evidence="3" id="KW-0378">Hydrolase</keyword>
<comment type="caution">
    <text evidence="3">The sequence shown here is derived from an EMBL/GenBank/DDBJ whole genome shotgun (WGS) entry which is preliminary data.</text>
</comment>
<proteinExistence type="predicted"/>
<keyword evidence="3" id="KW-0540">Nuclease</keyword>
<accession>A0ABV8DYP2</accession>
<dbReference type="PANTHER" id="PTHR24094:SF15">
    <property type="entry name" value="AMP-DEPENDENT SYNTHETASE_LIGASE DOMAIN-CONTAINING PROTEIN-RELATED"/>
    <property type="match status" value="1"/>
</dbReference>
<evidence type="ECO:0000259" key="2">
    <source>
        <dbReference type="Pfam" id="PF07510"/>
    </source>
</evidence>
<dbReference type="PROSITE" id="PS51257">
    <property type="entry name" value="PROKAR_LIPOPROTEIN"/>
    <property type="match status" value="1"/>
</dbReference>
<evidence type="ECO:0000313" key="3">
    <source>
        <dbReference type="EMBL" id="MFC3964759.1"/>
    </source>
</evidence>
<feature type="signal peptide" evidence="1">
    <location>
        <begin position="1"/>
        <end position="17"/>
    </location>
</feature>
<dbReference type="EMBL" id="JBHSAX010000017">
    <property type="protein sequence ID" value="MFC3964759.1"/>
    <property type="molecule type" value="Genomic_DNA"/>
</dbReference>
<dbReference type="RefSeq" id="WP_378614509.1">
    <property type="nucleotide sequence ID" value="NZ_JBHSAX010000017.1"/>
</dbReference>
<organism evidence="3 4">
    <name type="scientific">Nocardia jiangsuensis</name>
    <dbReference type="NCBI Taxonomy" id="1691563"/>
    <lineage>
        <taxon>Bacteria</taxon>
        <taxon>Bacillati</taxon>
        <taxon>Actinomycetota</taxon>
        <taxon>Actinomycetes</taxon>
        <taxon>Mycobacteriales</taxon>
        <taxon>Nocardiaceae</taxon>
        <taxon>Nocardia</taxon>
    </lineage>
</organism>
<protein>
    <submittedName>
        <fullName evidence="3">HNH endonuclease family protein</fullName>
    </submittedName>
</protein>
<keyword evidence="3" id="KW-0255">Endonuclease</keyword>
<feature type="chain" id="PRO_5046280221" evidence="1">
    <location>
        <begin position="18"/>
        <end position="232"/>
    </location>
</feature>
<feature type="domain" description="GmrSD restriction endonucleases C-terminal" evidence="2">
    <location>
        <begin position="88"/>
        <end position="225"/>
    </location>
</feature>
<dbReference type="InterPro" id="IPR011089">
    <property type="entry name" value="GmrSD_C"/>
</dbReference>